<dbReference type="InterPro" id="IPR036388">
    <property type="entry name" value="WH-like_DNA-bd_sf"/>
</dbReference>
<dbReference type="PANTHER" id="PTHR43537:SF52">
    <property type="entry name" value="FATTY ACID METABOLISM REGULATOR PROTEIN"/>
    <property type="match status" value="1"/>
</dbReference>
<keyword evidence="3" id="KW-0804">Transcription</keyword>
<accession>A0ABY4WA90</accession>
<keyword evidence="1" id="KW-0805">Transcription regulation</keyword>
<dbReference type="PROSITE" id="PS50949">
    <property type="entry name" value="HTH_GNTR"/>
    <property type="match status" value="1"/>
</dbReference>
<dbReference type="RefSeq" id="WP_251934676.1">
    <property type="nucleotide sequence ID" value="NZ_CP098747.1"/>
</dbReference>
<evidence type="ECO:0000259" key="4">
    <source>
        <dbReference type="PROSITE" id="PS50949"/>
    </source>
</evidence>
<keyword evidence="2" id="KW-0238">DNA-binding</keyword>
<dbReference type="InterPro" id="IPR036390">
    <property type="entry name" value="WH_DNA-bd_sf"/>
</dbReference>
<evidence type="ECO:0000256" key="2">
    <source>
        <dbReference type="ARBA" id="ARBA00023125"/>
    </source>
</evidence>
<dbReference type="SUPFAM" id="SSF48008">
    <property type="entry name" value="GntR ligand-binding domain-like"/>
    <property type="match status" value="1"/>
</dbReference>
<dbReference type="CDD" id="cd07377">
    <property type="entry name" value="WHTH_GntR"/>
    <property type="match status" value="1"/>
</dbReference>
<dbReference type="Gene3D" id="1.10.10.10">
    <property type="entry name" value="Winged helix-like DNA-binding domain superfamily/Winged helix DNA-binding domain"/>
    <property type="match status" value="1"/>
</dbReference>
<dbReference type="Gene3D" id="1.20.120.530">
    <property type="entry name" value="GntR ligand-binding domain-like"/>
    <property type="match status" value="1"/>
</dbReference>
<keyword evidence="6" id="KW-1185">Reference proteome</keyword>
<dbReference type="InterPro" id="IPR008920">
    <property type="entry name" value="TF_FadR/GntR_C"/>
</dbReference>
<dbReference type="PANTHER" id="PTHR43537">
    <property type="entry name" value="TRANSCRIPTIONAL REGULATOR, GNTR FAMILY"/>
    <property type="match status" value="1"/>
</dbReference>
<organism evidence="5 6">
    <name type="scientific">Sneathiella marina</name>
    <dbReference type="NCBI Taxonomy" id="2950108"/>
    <lineage>
        <taxon>Bacteria</taxon>
        <taxon>Pseudomonadati</taxon>
        <taxon>Pseudomonadota</taxon>
        <taxon>Alphaproteobacteria</taxon>
        <taxon>Sneathiellales</taxon>
        <taxon>Sneathiellaceae</taxon>
        <taxon>Sneathiella</taxon>
    </lineage>
</organism>
<dbReference type="Pfam" id="PF07729">
    <property type="entry name" value="FCD"/>
    <property type="match status" value="1"/>
</dbReference>
<dbReference type="Proteomes" id="UP001056291">
    <property type="component" value="Chromosome"/>
</dbReference>
<evidence type="ECO:0000313" key="5">
    <source>
        <dbReference type="EMBL" id="USG61571.1"/>
    </source>
</evidence>
<reference evidence="5" key="1">
    <citation type="submission" date="2022-06" db="EMBL/GenBank/DDBJ databases">
        <title>Sneathiella actinostolidae sp. nov., isolated from a sea anemonein the Western Pacific Ocean.</title>
        <authorList>
            <person name="Wei M.J."/>
        </authorList>
    </citation>
    <scope>NUCLEOTIDE SEQUENCE</scope>
    <source>
        <strain evidence="5">PHK-P5</strain>
    </source>
</reference>
<dbReference type="EMBL" id="CP098747">
    <property type="protein sequence ID" value="USG61571.1"/>
    <property type="molecule type" value="Genomic_DNA"/>
</dbReference>
<evidence type="ECO:0000313" key="6">
    <source>
        <dbReference type="Proteomes" id="UP001056291"/>
    </source>
</evidence>
<evidence type="ECO:0000256" key="1">
    <source>
        <dbReference type="ARBA" id="ARBA00023015"/>
    </source>
</evidence>
<name>A0ABY4WA90_9PROT</name>
<sequence>MLPNTDTDFLTKTDLAKRHIQTLVLSGVYAPGDRITTREVARALGISDTPIREAFQSLASEGWLQIQQHVGAIVQGVKVEQVREISRLRGAVGGLAIEIGWLAFDEARLQAIDDVLDEMQLALDNDDYDSFGMKNYEFHDLISDRDHAPWCRRFLDSMYGHMSPKRLRITPTKERMAAALQEHRDIQSKLREGEFAEAARRVEIHERNAGDFYLDILAKD</sequence>
<feature type="domain" description="HTH gntR-type" evidence="4">
    <location>
        <begin position="10"/>
        <end position="77"/>
    </location>
</feature>
<dbReference type="SUPFAM" id="SSF46785">
    <property type="entry name" value="Winged helix' DNA-binding domain"/>
    <property type="match status" value="1"/>
</dbReference>
<gene>
    <name evidence="5" type="ORF">NBZ79_01095</name>
</gene>
<evidence type="ECO:0000256" key="3">
    <source>
        <dbReference type="ARBA" id="ARBA00023163"/>
    </source>
</evidence>
<protein>
    <submittedName>
        <fullName evidence="5">GntR family transcriptional regulator</fullName>
    </submittedName>
</protein>
<dbReference type="InterPro" id="IPR000524">
    <property type="entry name" value="Tscrpt_reg_HTH_GntR"/>
</dbReference>
<proteinExistence type="predicted"/>
<dbReference type="Pfam" id="PF00392">
    <property type="entry name" value="GntR"/>
    <property type="match status" value="1"/>
</dbReference>
<dbReference type="InterPro" id="IPR011711">
    <property type="entry name" value="GntR_C"/>
</dbReference>
<dbReference type="SMART" id="SM00345">
    <property type="entry name" value="HTH_GNTR"/>
    <property type="match status" value="1"/>
</dbReference>